<dbReference type="InterPro" id="IPR003593">
    <property type="entry name" value="AAA+_ATPase"/>
</dbReference>
<evidence type="ECO:0000259" key="5">
    <source>
        <dbReference type="PROSITE" id="PS50893"/>
    </source>
</evidence>
<evidence type="ECO:0000256" key="3">
    <source>
        <dbReference type="ARBA" id="ARBA00022741"/>
    </source>
</evidence>
<dbReference type="EMBL" id="JACHFJ010000001">
    <property type="protein sequence ID" value="MBB5372109.1"/>
    <property type="molecule type" value="Genomic_DNA"/>
</dbReference>
<sequence length="243" mass="25852">MPPPGIVIEGLCLRYAGESIFENLSVTLPGGRFSALLGPSGVGKTSLLRIIAGLEAPAAGRVYAEDNAPLAGRVAYMAQQDLLLPWASALNNVMLGATLRGEARDPQRAEALLHRVGLGHRLRALPATLSGGERQRVALARTLYEERPVVLMDEPFSALDAISRARIQELAAELLDQRTVLLITHDPLEACRLGHSLWVLAGNPATLGSPLTVPGAPPRAPDNNSVLHMQGELLRRLAALSPA</sequence>
<dbReference type="PANTHER" id="PTHR42788:SF19">
    <property type="entry name" value="ALIPHATIC SULFONATES IMPORT ATP-BINDING PROTEIN SSUB 2"/>
    <property type="match status" value="1"/>
</dbReference>
<keyword evidence="4 6" id="KW-0067">ATP-binding</keyword>
<dbReference type="InterPro" id="IPR003439">
    <property type="entry name" value="ABC_transporter-like_ATP-bd"/>
</dbReference>
<dbReference type="GO" id="GO:0005524">
    <property type="term" value="F:ATP binding"/>
    <property type="evidence" value="ECO:0007669"/>
    <property type="project" value="UniProtKB-KW"/>
</dbReference>
<dbReference type="Proteomes" id="UP000553706">
    <property type="component" value="Unassembled WGS sequence"/>
</dbReference>
<dbReference type="Pfam" id="PF00005">
    <property type="entry name" value="ABC_tran"/>
    <property type="match status" value="1"/>
</dbReference>
<dbReference type="RefSeq" id="WP_183265103.1">
    <property type="nucleotide sequence ID" value="NZ_JACHFJ010000001.1"/>
</dbReference>
<evidence type="ECO:0000313" key="6">
    <source>
        <dbReference type="EMBL" id="MBB5372109.1"/>
    </source>
</evidence>
<dbReference type="InterPro" id="IPR017871">
    <property type="entry name" value="ABC_transporter-like_CS"/>
</dbReference>
<gene>
    <name evidence="6" type="ORF">HNP71_000333</name>
</gene>
<organism evidence="6 7">
    <name type="scientific">Acidocella aromatica</name>
    <dbReference type="NCBI Taxonomy" id="1303579"/>
    <lineage>
        <taxon>Bacteria</taxon>
        <taxon>Pseudomonadati</taxon>
        <taxon>Pseudomonadota</taxon>
        <taxon>Alphaproteobacteria</taxon>
        <taxon>Acetobacterales</taxon>
        <taxon>Acidocellaceae</taxon>
        <taxon>Acidocella</taxon>
    </lineage>
</organism>
<proteinExistence type="inferred from homology"/>
<dbReference type="InterPro" id="IPR050166">
    <property type="entry name" value="ABC_transporter_ATP-bind"/>
</dbReference>
<accession>A0A840VIK1</accession>
<dbReference type="PANTHER" id="PTHR42788">
    <property type="entry name" value="TAURINE IMPORT ATP-BINDING PROTEIN-RELATED"/>
    <property type="match status" value="1"/>
</dbReference>
<feature type="domain" description="ABC transporter" evidence="5">
    <location>
        <begin position="6"/>
        <end position="226"/>
    </location>
</feature>
<dbReference type="GO" id="GO:0016887">
    <property type="term" value="F:ATP hydrolysis activity"/>
    <property type="evidence" value="ECO:0007669"/>
    <property type="project" value="InterPro"/>
</dbReference>
<dbReference type="Gene3D" id="3.40.50.300">
    <property type="entry name" value="P-loop containing nucleotide triphosphate hydrolases"/>
    <property type="match status" value="1"/>
</dbReference>
<evidence type="ECO:0000256" key="1">
    <source>
        <dbReference type="ARBA" id="ARBA00005417"/>
    </source>
</evidence>
<keyword evidence="2" id="KW-0813">Transport</keyword>
<protein>
    <submittedName>
        <fullName evidence="6">Putative hydroxymethylpyrimidine transport system ATP-binding protein</fullName>
    </submittedName>
</protein>
<comment type="caution">
    <text evidence="6">The sequence shown here is derived from an EMBL/GenBank/DDBJ whole genome shotgun (WGS) entry which is preliminary data.</text>
</comment>
<dbReference type="PROSITE" id="PS00211">
    <property type="entry name" value="ABC_TRANSPORTER_1"/>
    <property type="match status" value="1"/>
</dbReference>
<dbReference type="InterPro" id="IPR027417">
    <property type="entry name" value="P-loop_NTPase"/>
</dbReference>
<dbReference type="AlphaFoldDB" id="A0A840VIK1"/>
<dbReference type="SUPFAM" id="SSF52540">
    <property type="entry name" value="P-loop containing nucleoside triphosphate hydrolases"/>
    <property type="match status" value="1"/>
</dbReference>
<dbReference type="SMART" id="SM00382">
    <property type="entry name" value="AAA"/>
    <property type="match status" value="1"/>
</dbReference>
<evidence type="ECO:0000256" key="2">
    <source>
        <dbReference type="ARBA" id="ARBA00022448"/>
    </source>
</evidence>
<evidence type="ECO:0000313" key="7">
    <source>
        <dbReference type="Proteomes" id="UP000553706"/>
    </source>
</evidence>
<dbReference type="PROSITE" id="PS50893">
    <property type="entry name" value="ABC_TRANSPORTER_2"/>
    <property type="match status" value="1"/>
</dbReference>
<evidence type="ECO:0000256" key="4">
    <source>
        <dbReference type="ARBA" id="ARBA00022840"/>
    </source>
</evidence>
<name>A0A840VIK1_9PROT</name>
<keyword evidence="3" id="KW-0547">Nucleotide-binding</keyword>
<comment type="similarity">
    <text evidence="1">Belongs to the ABC transporter superfamily.</text>
</comment>
<reference evidence="6 7" key="1">
    <citation type="submission" date="2020-08" db="EMBL/GenBank/DDBJ databases">
        <title>Genomic Encyclopedia of Type Strains, Phase IV (KMG-IV): sequencing the most valuable type-strain genomes for metagenomic binning, comparative biology and taxonomic classification.</title>
        <authorList>
            <person name="Goeker M."/>
        </authorList>
    </citation>
    <scope>NUCLEOTIDE SEQUENCE [LARGE SCALE GENOMIC DNA]</scope>
    <source>
        <strain evidence="6 7">DSM 27026</strain>
    </source>
</reference>
<keyword evidence="7" id="KW-1185">Reference proteome</keyword>